<dbReference type="EMBL" id="JALJOQ010000007">
    <property type="protein sequence ID" value="KAK9812426.1"/>
    <property type="molecule type" value="Genomic_DNA"/>
</dbReference>
<reference evidence="4 5" key="1">
    <citation type="journal article" date="2024" name="Nat. Commun.">
        <title>Phylogenomics reveals the evolutionary origins of lichenization in chlorophyte algae.</title>
        <authorList>
            <person name="Puginier C."/>
            <person name="Libourel C."/>
            <person name="Otte J."/>
            <person name="Skaloud P."/>
            <person name="Haon M."/>
            <person name="Grisel S."/>
            <person name="Petersen M."/>
            <person name="Berrin J.G."/>
            <person name="Delaux P.M."/>
            <person name="Dal Grande F."/>
            <person name="Keller J."/>
        </authorList>
    </citation>
    <scope>NUCLEOTIDE SEQUENCE [LARGE SCALE GENOMIC DNA]</scope>
    <source>
        <strain evidence="4 5">SAG 2036</strain>
    </source>
</reference>
<evidence type="ECO:0000259" key="3">
    <source>
        <dbReference type="Pfam" id="PF00141"/>
    </source>
</evidence>
<dbReference type="InterPro" id="IPR010255">
    <property type="entry name" value="Haem_peroxidase_sf"/>
</dbReference>
<comment type="caution">
    <text evidence="4">The sequence shown here is derived from an EMBL/GenBank/DDBJ whole genome shotgun (WGS) entry which is preliminary data.</text>
</comment>
<dbReference type="Proteomes" id="UP001465755">
    <property type="component" value="Unassembled WGS sequence"/>
</dbReference>
<dbReference type="PANTHER" id="PTHR31356">
    <property type="entry name" value="THYLAKOID LUMENAL 29 KDA PROTEIN, CHLOROPLASTIC-RELATED"/>
    <property type="match status" value="1"/>
</dbReference>
<keyword evidence="5" id="KW-1185">Reference proteome</keyword>
<keyword evidence="1" id="KW-0560">Oxidoreductase</keyword>
<dbReference type="InterPro" id="IPR006311">
    <property type="entry name" value="TAT_signal"/>
</dbReference>
<gene>
    <name evidence="4" type="ORF">WJX73_009908</name>
</gene>
<dbReference type="Pfam" id="PF00141">
    <property type="entry name" value="peroxidase"/>
    <property type="match status" value="1"/>
</dbReference>
<name>A0AAW1PFZ0_9CHLO</name>
<dbReference type="SUPFAM" id="SSF48113">
    <property type="entry name" value="Heme-dependent peroxidases"/>
    <property type="match status" value="1"/>
</dbReference>
<dbReference type="GO" id="GO:0042744">
    <property type="term" value="P:hydrogen peroxide catabolic process"/>
    <property type="evidence" value="ECO:0007669"/>
    <property type="project" value="TreeGrafter"/>
</dbReference>
<dbReference type="AlphaFoldDB" id="A0AAW1PFZ0"/>
<dbReference type="GO" id="GO:0000302">
    <property type="term" value="P:response to reactive oxygen species"/>
    <property type="evidence" value="ECO:0007669"/>
    <property type="project" value="TreeGrafter"/>
</dbReference>
<accession>A0AAW1PFZ0</accession>
<dbReference type="Gene3D" id="1.10.520.10">
    <property type="match status" value="2"/>
</dbReference>
<dbReference type="PANTHER" id="PTHR31356:SF34">
    <property type="entry name" value="THYLAKOID LUMENAL 29 KDA PROTEIN, CHLOROPLASTIC"/>
    <property type="match status" value="1"/>
</dbReference>
<evidence type="ECO:0000313" key="5">
    <source>
        <dbReference type="Proteomes" id="UP001465755"/>
    </source>
</evidence>
<organism evidence="4 5">
    <name type="scientific">Symbiochloris irregularis</name>
    <dbReference type="NCBI Taxonomy" id="706552"/>
    <lineage>
        <taxon>Eukaryota</taxon>
        <taxon>Viridiplantae</taxon>
        <taxon>Chlorophyta</taxon>
        <taxon>core chlorophytes</taxon>
        <taxon>Trebouxiophyceae</taxon>
        <taxon>Trebouxiales</taxon>
        <taxon>Trebouxiaceae</taxon>
        <taxon>Symbiochloris</taxon>
    </lineage>
</organism>
<evidence type="ECO:0000313" key="4">
    <source>
        <dbReference type="EMBL" id="KAK9812426.1"/>
    </source>
</evidence>
<sequence>MQRIASETAARLDRRDVLLASGLTAGLAVAPFGVAAEEQKSEKKQIAVENLSTFQKKDQLAAALQRAEAALRAGLTKEDANVALRAVLLDAGTYDISSNTGGVNGSIVLDQELGRPENKDIKSYIGKLKAIKQKIDQNSKAAGQGEYSWADVLVLAAKVTAQKLWASVKIKQSGLQGDEAGVISSVYGADFPVKLGRVDATKPDPSGRVPKPDARVQDIQKFLSALNNPNKEAPSGLFAIFQAKPLFWERPAFLLWTAAQKDPEKEEQRWVAADPQYKDIKKDYDSSRKSVTRTNYEVDFVTFFTNLANTGANFNPSAYLKPIDSLVTRL</sequence>
<dbReference type="GO" id="GO:0034599">
    <property type="term" value="P:cellular response to oxidative stress"/>
    <property type="evidence" value="ECO:0007669"/>
    <property type="project" value="InterPro"/>
</dbReference>
<dbReference type="GO" id="GO:0004601">
    <property type="term" value="F:peroxidase activity"/>
    <property type="evidence" value="ECO:0007669"/>
    <property type="project" value="InterPro"/>
</dbReference>
<comment type="similarity">
    <text evidence="2">Belongs to the peroxidase family.</text>
</comment>
<evidence type="ECO:0000256" key="2">
    <source>
        <dbReference type="RuleBase" id="RU004241"/>
    </source>
</evidence>
<feature type="domain" description="Plant heme peroxidase family profile" evidence="3">
    <location>
        <begin position="82"/>
        <end position="225"/>
    </location>
</feature>
<evidence type="ECO:0000256" key="1">
    <source>
        <dbReference type="ARBA" id="ARBA00023002"/>
    </source>
</evidence>
<proteinExistence type="inferred from homology"/>
<protein>
    <recommendedName>
        <fullName evidence="3">Plant heme peroxidase family profile domain-containing protein</fullName>
    </recommendedName>
</protein>
<dbReference type="GO" id="GO:0020037">
    <property type="term" value="F:heme binding"/>
    <property type="evidence" value="ECO:0007669"/>
    <property type="project" value="InterPro"/>
</dbReference>
<dbReference type="InterPro" id="IPR002016">
    <property type="entry name" value="Haem_peroxidase"/>
</dbReference>
<dbReference type="PROSITE" id="PS51318">
    <property type="entry name" value="TAT"/>
    <property type="match status" value="1"/>
</dbReference>
<dbReference type="InterPro" id="IPR044831">
    <property type="entry name" value="Ccp1-like"/>
</dbReference>